<dbReference type="KEGG" id="vg:65129663"/>
<evidence type="ECO:0000313" key="2">
    <source>
        <dbReference type="Proteomes" id="UP000594132"/>
    </source>
</evidence>
<keyword evidence="2" id="KW-1185">Reference proteome</keyword>
<dbReference type="Pfam" id="PF25710">
    <property type="entry name" value="CrAss_Ring_3_4"/>
    <property type="match status" value="1"/>
</dbReference>
<reference evidence="1 2" key="1">
    <citation type="submission" date="2020-07" db="EMBL/GenBank/DDBJ databases">
        <title>Taxonomic proposal: Crassvirales, a new order of highly abundant and diverse bacterial viruses.</title>
        <authorList>
            <person name="Shkoporov A.N."/>
            <person name="Stockdale S.R."/>
            <person name="Guerin E."/>
            <person name="Ross R.P."/>
            <person name="Hill C."/>
        </authorList>
    </citation>
    <scope>NUCLEOTIDE SEQUENCE [LARGE SCALE GENOMIC DNA]</scope>
</reference>
<proteinExistence type="predicted"/>
<dbReference type="GeneID" id="65129663"/>
<protein>
    <submittedName>
        <fullName evidence="1">Uncharacterized protein</fullName>
    </submittedName>
</protein>
<name>A0A7M1RYZ3_9CAUD</name>
<dbReference type="Proteomes" id="UP000594132">
    <property type="component" value="Segment"/>
</dbReference>
<dbReference type="EMBL" id="MT774387">
    <property type="protein sequence ID" value="QOR59142.1"/>
    <property type="molecule type" value="Genomic_DNA"/>
</dbReference>
<evidence type="ECO:0000313" key="1">
    <source>
        <dbReference type="EMBL" id="QOR59142.1"/>
    </source>
</evidence>
<accession>A0A7M1RYZ3</accession>
<organism evidence="1 2">
    <name type="scientific">uncultured phage cr111_1</name>
    <dbReference type="NCBI Taxonomy" id="2772071"/>
    <lineage>
        <taxon>Viruses</taxon>
        <taxon>Duplodnaviria</taxon>
        <taxon>Heunggongvirae</taxon>
        <taxon>Uroviricota</taxon>
        <taxon>Caudoviricetes</taxon>
        <taxon>Crassvirales</taxon>
        <taxon>Steigviridae</taxon>
        <taxon>Asinivirinae</taxon>
        <taxon>Lahndsivirus</taxon>
        <taxon>Lahndsivirus rarus</taxon>
    </lineage>
</organism>
<sequence>MKLSEFSAEFDILYNNISSNIAPGLTEYEKSVFLTQAQEQLVIEIYSGQYKGEPFENSEEVREYLKSLIQTETLENLTEVTSEFPDTYTHYTVKLDAQNFWFVILESVIFSGEEPCTNGKRVIVQPITYDGYWSIMRNPFRGPNRNRVLRLNISGDTVELISDHDHEIGKYTFSFLKKPSPIILEDIEGGTIDGSSTATDCKLPEVLHRSILVRAVNLAKSAWGQSQEQQ</sequence>
<dbReference type="RefSeq" id="YP_010111300.1">
    <property type="nucleotide sequence ID" value="NC_055880.1"/>
</dbReference>
<dbReference type="InterPro" id="IPR057877">
    <property type="entry name" value="CrAss_Ring_3_4"/>
</dbReference>